<sequence length="352" mass="38324">MTMAAQRDSITAEILGALPQAVDPFALSLNENPFPPLRAVRKALIKSIDAANRYPEFLPQRLRRLIADHIGLPEEQVVLGAGATGVVMHVLQALTYLGDTMVMASPTFDGYPIIASIARLIPVTVPLDEHGHHNLDALADAAAAARVVVLCRPHNPTGTMESAVEVMRFLQQIPRDTIVVLDEAYVEFAAAEQRINAAALVARFPNVVVVRTFSKAYGLAGLRIGYGIGSPELTRALWTKQLPFGIASTALLAVAASYAAESELLKRVRLITAERRYLQKQLSAMGIYSTDAHANFVYLPSRGRPWREVLADSGLQVRYYSDGGARITVGSRTSSLAVLSVMEKKVREATRR</sequence>
<dbReference type="Gene3D" id="3.90.1150.10">
    <property type="entry name" value="Aspartate Aminotransferase, domain 1"/>
    <property type="match status" value="1"/>
</dbReference>
<proteinExistence type="inferred from homology"/>
<evidence type="ECO:0000313" key="7">
    <source>
        <dbReference type="EMBL" id="BBY07276.1"/>
    </source>
</evidence>
<dbReference type="EMBL" id="AP022583">
    <property type="protein sequence ID" value="BBY07276.1"/>
    <property type="molecule type" value="Genomic_DNA"/>
</dbReference>
<comment type="cofactor">
    <cofactor evidence="1 5">
        <name>pyridoxal 5'-phosphate</name>
        <dbReference type="ChEBI" id="CHEBI:597326"/>
    </cofactor>
</comment>
<evidence type="ECO:0000259" key="6">
    <source>
        <dbReference type="Pfam" id="PF00155"/>
    </source>
</evidence>
<dbReference type="SUPFAM" id="SSF53383">
    <property type="entry name" value="PLP-dependent transferases"/>
    <property type="match status" value="1"/>
</dbReference>
<dbReference type="AlphaFoldDB" id="A0A7I7PFF0"/>
<dbReference type="InterPro" id="IPR015422">
    <property type="entry name" value="PyrdxlP-dep_Trfase_small"/>
</dbReference>
<dbReference type="PANTHER" id="PTHR43643">
    <property type="entry name" value="HISTIDINOL-PHOSPHATE AMINOTRANSFERASE 2"/>
    <property type="match status" value="1"/>
</dbReference>
<comment type="similarity">
    <text evidence="5">Belongs to the class-II pyridoxal-phosphate-dependent aminotransferase family.</text>
</comment>
<dbReference type="GO" id="GO:0030170">
    <property type="term" value="F:pyridoxal phosphate binding"/>
    <property type="evidence" value="ECO:0007669"/>
    <property type="project" value="InterPro"/>
</dbReference>
<reference evidence="7 8" key="1">
    <citation type="journal article" date="2019" name="Emerg. Microbes Infect.">
        <title>Comprehensive subspecies identification of 175 nontuberculous mycobacteria species based on 7547 genomic profiles.</title>
        <authorList>
            <person name="Matsumoto Y."/>
            <person name="Kinjo T."/>
            <person name="Motooka D."/>
            <person name="Nabeya D."/>
            <person name="Jung N."/>
            <person name="Uechi K."/>
            <person name="Horii T."/>
            <person name="Iida T."/>
            <person name="Fujita J."/>
            <person name="Nakamura S."/>
        </authorList>
    </citation>
    <scope>NUCLEOTIDE SEQUENCE [LARGE SCALE GENOMIC DNA]</scope>
    <source>
        <strain evidence="7 8">JCM 16367</strain>
    </source>
</reference>
<dbReference type="InterPro" id="IPR015421">
    <property type="entry name" value="PyrdxlP-dep_Trfase_major"/>
</dbReference>
<feature type="domain" description="Aminotransferase class I/classII large" evidence="6">
    <location>
        <begin position="25"/>
        <end position="329"/>
    </location>
</feature>
<dbReference type="KEGG" id="mnv:MNVI_25940"/>
<dbReference type="CDD" id="cd00609">
    <property type="entry name" value="AAT_like"/>
    <property type="match status" value="1"/>
</dbReference>
<dbReference type="InterPro" id="IPR004839">
    <property type="entry name" value="Aminotransferase_I/II_large"/>
</dbReference>
<keyword evidence="4 5" id="KW-0663">Pyridoxal phosphate</keyword>
<dbReference type="PANTHER" id="PTHR43643:SF3">
    <property type="entry name" value="HISTIDINOL-PHOSPHATE AMINOTRANSFERASE"/>
    <property type="match status" value="1"/>
</dbReference>
<dbReference type="GO" id="GO:0008483">
    <property type="term" value="F:transaminase activity"/>
    <property type="evidence" value="ECO:0007669"/>
    <property type="project" value="UniProtKB-KW"/>
</dbReference>
<evidence type="ECO:0000256" key="5">
    <source>
        <dbReference type="RuleBase" id="RU003693"/>
    </source>
</evidence>
<organism evidence="7 8">
    <name type="scientific">Mycobacterium noviomagense</name>
    <dbReference type="NCBI Taxonomy" id="459858"/>
    <lineage>
        <taxon>Bacteria</taxon>
        <taxon>Bacillati</taxon>
        <taxon>Actinomycetota</taxon>
        <taxon>Actinomycetes</taxon>
        <taxon>Mycobacteriales</taxon>
        <taxon>Mycobacteriaceae</taxon>
        <taxon>Mycobacterium</taxon>
    </lineage>
</organism>
<evidence type="ECO:0000256" key="2">
    <source>
        <dbReference type="ARBA" id="ARBA00022576"/>
    </source>
</evidence>
<evidence type="ECO:0000256" key="4">
    <source>
        <dbReference type="ARBA" id="ARBA00022898"/>
    </source>
</evidence>
<evidence type="ECO:0000313" key="8">
    <source>
        <dbReference type="Proteomes" id="UP000466894"/>
    </source>
</evidence>
<dbReference type="InterPro" id="IPR015424">
    <property type="entry name" value="PyrdxlP-dep_Trfase"/>
</dbReference>
<dbReference type="InterPro" id="IPR050106">
    <property type="entry name" value="HistidinolP_aminotransfase"/>
</dbReference>
<protein>
    <submittedName>
        <fullName evidence="7">Aspartate aminotransferase</fullName>
    </submittedName>
</protein>
<evidence type="ECO:0000256" key="1">
    <source>
        <dbReference type="ARBA" id="ARBA00001933"/>
    </source>
</evidence>
<name>A0A7I7PFF0_9MYCO</name>
<keyword evidence="2 7" id="KW-0032">Aminotransferase</keyword>
<evidence type="ECO:0000256" key="3">
    <source>
        <dbReference type="ARBA" id="ARBA00022679"/>
    </source>
</evidence>
<keyword evidence="3 7" id="KW-0808">Transferase</keyword>
<dbReference type="PROSITE" id="PS00599">
    <property type="entry name" value="AA_TRANSFER_CLASS_2"/>
    <property type="match status" value="1"/>
</dbReference>
<accession>A0A7I7PFF0</accession>
<dbReference type="Gene3D" id="3.40.640.10">
    <property type="entry name" value="Type I PLP-dependent aspartate aminotransferase-like (Major domain)"/>
    <property type="match status" value="1"/>
</dbReference>
<dbReference type="InterPro" id="IPR001917">
    <property type="entry name" value="Aminotrans_II_pyridoxalP_BS"/>
</dbReference>
<gene>
    <name evidence="7" type="ORF">MNVI_25940</name>
</gene>
<dbReference type="Pfam" id="PF00155">
    <property type="entry name" value="Aminotran_1_2"/>
    <property type="match status" value="1"/>
</dbReference>
<dbReference type="Proteomes" id="UP000466894">
    <property type="component" value="Chromosome"/>
</dbReference>